<proteinExistence type="predicted"/>
<evidence type="ECO:0000256" key="2">
    <source>
        <dbReference type="SAM" id="Phobius"/>
    </source>
</evidence>
<name>A0ABV6FGV1_9BURK</name>
<evidence type="ECO:0000313" key="5">
    <source>
        <dbReference type="Proteomes" id="UP001589773"/>
    </source>
</evidence>
<protein>
    <submittedName>
        <fullName evidence="4">HPP family protein</fullName>
    </submittedName>
</protein>
<keyword evidence="2" id="KW-0472">Membrane</keyword>
<dbReference type="RefSeq" id="WP_379679587.1">
    <property type="nucleotide sequence ID" value="NZ_JBHLWP010000011.1"/>
</dbReference>
<evidence type="ECO:0000256" key="1">
    <source>
        <dbReference type="PROSITE-ProRule" id="PRU00703"/>
    </source>
</evidence>
<reference evidence="4 5" key="1">
    <citation type="submission" date="2024-09" db="EMBL/GenBank/DDBJ databases">
        <authorList>
            <person name="Sun Q."/>
            <person name="Mori K."/>
        </authorList>
    </citation>
    <scope>NUCLEOTIDE SEQUENCE [LARGE SCALE GENOMIC DNA]</scope>
    <source>
        <strain evidence="4 5">CCM 7792</strain>
    </source>
</reference>
<keyword evidence="1" id="KW-0129">CBS domain</keyword>
<sequence>MFSMLIERCLRLCLHLRPAGPASYAGHVRSALGALLALLSTALVTRAALGGAGGGGAGGALPYLIAPMAASAVLLFCLPAAPLAQPWPVIGGNVVSALAGVACAQLGDPLLAAPLAGGLSIAAMAALRCLHPPGGAVAVTVVLGGAAVHDAGFWFALMPVGLNSVLMVLGALVWNNLSGHRYPHVQPVARPPEAGAGFASEDLDAALDSYGETLDVSRDDLAAILAETEQHAAARRARLASCGALARPVPALLSPDMPLSAARAALLRHGEPALPVVDAERRPLGVLSMAALVAAGGGVDRPLGQRARHATALLFGRDAAPTVGELIEMDLVAVAQDAPPGALLARLRDGARQVFVVDGEGRLAGMVRPGDLLVGIGAESLENAA</sequence>
<feature type="transmembrane region" description="Helical" evidence="2">
    <location>
        <begin position="61"/>
        <end position="81"/>
    </location>
</feature>
<dbReference type="InterPro" id="IPR000644">
    <property type="entry name" value="CBS_dom"/>
</dbReference>
<dbReference type="InterPro" id="IPR007065">
    <property type="entry name" value="HPP"/>
</dbReference>
<organism evidence="4 5">
    <name type="scientific">Massilia consociata</name>
    <dbReference type="NCBI Taxonomy" id="760117"/>
    <lineage>
        <taxon>Bacteria</taxon>
        <taxon>Pseudomonadati</taxon>
        <taxon>Pseudomonadota</taxon>
        <taxon>Betaproteobacteria</taxon>
        <taxon>Burkholderiales</taxon>
        <taxon>Oxalobacteraceae</taxon>
        <taxon>Telluria group</taxon>
        <taxon>Massilia</taxon>
    </lineage>
</organism>
<dbReference type="InterPro" id="IPR058581">
    <property type="entry name" value="TM_HPP"/>
</dbReference>
<comment type="caution">
    <text evidence="4">The sequence shown here is derived from an EMBL/GenBank/DDBJ whole genome shotgun (WGS) entry which is preliminary data.</text>
</comment>
<dbReference type="EMBL" id="JBHLWP010000011">
    <property type="protein sequence ID" value="MFC0252763.1"/>
    <property type="molecule type" value="Genomic_DNA"/>
</dbReference>
<dbReference type="Gene3D" id="3.10.580.10">
    <property type="entry name" value="CBS-domain"/>
    <property type="match status" value="1"/>
</dbReference>
<feature type="transmembrane region" description="Helical" evidence="2">
    <location>
        <begin position="151"/>
        <end position="174"/>
    </location>
</feature>
<dbReference type="Proteomes" id="UP001589773">
    <property type="component" value="Unassembled WGS sequence"/>
</dbReference>
<dbReference type="InterPro" id="IPR046342">
    <property type="entry name" value="CBS_dom_sf"/>
</dbReference>
<keyword evidence="5" id="KW-1185">Reference proteome</keyword>
<evidence type="ECO:0000259" key="3">
    <source>
        <dbReference type="PROSITE" id="PS51371"/>
    </source>
</evidence>
<dbReference type="PROSITE" id="PS51371">
    <property type="entry name" value="CBS"/>
    <property type="match status" value="1"/>
</dbReference>
<feature type="domain" description="CBS" evidence="3">
    <location>
        <begin position="246"/>
        <end position="303"/>
    </location>
</feature>
<dbReference type="Pfam" id="PF00571">
    <property type="entry name" value="CBS"/>
    <property type="match status" value="2"/>
</dbReference>
<keyword evidence="2" id="KW-1133">Transmembrane helix</keyword>
<dbReference type="PANTHER" id="PTHR33741">
    <property type="entry name" value="TRANSMEMBRANE PROTEIN DDB_G0269096-RELATED"/>
    <property type="match status" value="1"/>
</dbReference>
<dbReference type="SUPFAM" id="SSF54631">
    <property type="entry name" value="CBS-domain pair"/>
    <property type="match status" value="1"/>
</dbReference>
<gene>
    <name evidence="4" type="ORF">ACFFJK_12770</name>
</gene>
<dbReference type="PANTHER" id="PTHR33741:SF5">
    <property type="entry name" value="TRANSMEMBRANE PROTEIN DDB_G0269096-RELATED"/>
    <property type="match status" value="1"/>
</dbReference>
<dbReference type="Pfam" id="PF04982">
    <property type="entry name" value="TM_HPP"/>
    <property type="match status" value="1"/>
</dbReference>
<accession>A0ABV6FGV1</accession>
<feature type="transmembrane region" description="Helical" evidence="2">
    <location>
        <begin position="31"/>
        <end position="49"/>
    </location>
</feature>
<evidence type="ECO:0000313" key="4">
    <source>
        <dbReference type="EMBL" id="MFC0252763.1"/>
    </source>
</evidence>
<keyword evidence="2" id="KW-0812">Transmembrane</keyword>